<sequence>MAKVKKKQQADNGFVLFDVFYEDGARTSNRKVPSALVGGLDGDEPARAFLEEQDNKIAEMSGNPRGPIKTITRSAV</sequence>
<evidence type="ECO:0000313" key="2">
    <source>
        <dbReference type="Proteomes" id="UP000781958"/>
    </source>
</evidence>
<name>A0ABS4SKH8_9PROT</name>
<reference evidence="1 2" key="1">
    <citation type="submission" date="2021-03" db="EMBL/GenBank/DDBJ databases">
        <title>Genomic Encyclopedia of Type Strains, Phase III (KMG-III): the genomes of soil and plant-associated and newly described type strains.</title>
        <authorList>
            <person name="Whitman W."/>
        </authorList>
    </citation>
    <scope>NUCLEOTIDE SEQUENCE [LARGE SCALE GENOMIC DNA]</scope>
    <source>
        <strain evidence="1 2">IMMIB AFH-6</strain>
    </source>
</reference>
<comment type="caution">
    <text evidence="1">The sequence shown here is derived from an EMBL/GenBank/DDBJ whole genome shotgun (WGS) entry which is preliminary data.</text>
</comment>
<proteinExistence type="predicted"/>
<accession>A0ABS4SKH8</accession>
<dbReference type="RefSeq" id="WP_209766926.1">
    <property type="nucleotide sequence ID" value="NZ_JAGINP010000009.1"/>
</dbReference>
<dbReference type="EMBL" id="JAGINP010000009">
    <property type="protein sequence ID" value="MBP2293068.1"/>
    <property type="molecule type" value="Genomic_DNA"/>
</dbReference>
<dbReference type="Proteomes" id="UP000781958">
    <property type="component" value="Unassembled WGS sequence"/>
</dbReference>
<gene>
    <name evidence="1" type="ORF">J2851_002850</name>
</gene>
<organism evidence="1 2">
    <name type="scientific">Azospirillum rugosum</name>
    <dbReference type="NCBI Taxonomy" id="416170"/>
    <lineage>
        <taxon>Bacteria</taxon>
        <taxon>Pseudomonadati</taxon>
        <taxon>Pseudomonadota</taxon>
        <taxon>Alphaproteobacteria</taxon>
        <taxon>Rhodospirillales</taxon>
        <taxon>Azospirillaceae</taxon>
        <taxon>Azospirillum</taxon>
    </lineage>
</organism>
<evidence type="ECO:0000313" key="1">
    <source>
        <dbReference type="EMBL" id="MBP2293068.1"/>
    </source>
</evidence>
<keyword evidence="2" id="KW-1185">Reference proteome</keyword>
<protein>
    <submittedName>
        <fullName evidence="1">Uncharacterized protein</fullName>
    </submittedName>
</protein>